<evidence type="ECO:0000256" key="7">
    <source>
        <dbReference type="ARBA" id="ARBA00023125"/>
    </source>
</evidence>
<evidence type="ECO:0000256" key="10">
    <source>
        <dbReference type="SAM" id="MobiDB-lite"/>
    </source>
</evidence>
<keyword evidence="8" id="KW-0234">DNA repair</keyword>
<feature type="domain" description="ERCC4" evidence="11">
    <location>
        <begin position="746"/>
        <end position="826"/>
    </location>
</feature>
<dbReference type="GO" id="GO:0000014">
    <property type="term" value="F:single-stranded DNA endodeoxyribonuclease activity"/>
    <property type="evidence" value="ECO:0007669"/>
    <property type="project" value="TreeGrafter"/>
</dbReference>
<dbReference type="InterPro" id="IPR047520">
    <property type="entry name" value="XPF_nuclease"/>
</dbReference>
<keyword evidence="13" id="KW-1185">Reference proteome</keyword>
<keyword evidence="7" id="KW-0238">DNA-binding</keyword>
<evidence type="ECO:0000256" key="4">
    <source>
        <dbReference type="ARBA" id="ARBA00022759"/>
    </source>
</evidence>
<dbReference type="Proteomes" id="UP000772434">
    <property type="component" value="Unassembled WGS sequence"/>
</dbReference>
<dbReference type="GO" id="GO:1901255">
    <property type="term" value="P:nucleotide-excision repair involved in interstrand cross-link repair"/>
    <property type="evidence" value="ECO:0007669"/>
    <property type="project" value="TreeGrafter"/>
</dbReference>
<keyword evidence="9" id="KW-0539">Nucleus</keyword>
<evidence type="ECO:0000256" key="1">
    <source>
        <dbReference type="ARBA" id="ARBA00004123"/>
    </source>
</evidence>
<name>A0A9P5Q5C9_9AGAR</name>
<comment type="subcellular location">
    <subcellularLocation>
        <location evidence="1">Nucleus</location>
    </subcellularLocation>
</comment>
<keyword evidence="3" id="KW-0540">Nuclease</keyword>
<evidence type="ECO:0000313" key="12">
    <source>
        <dbReference type="EMBL" id="KAF9075743.1"/>
    </source>
</evidence>
<proteinExistence type="inferred from homology"/>
<dbReference type="PANTHER" id="PTHR10150:SF0">
    <property type="entry name" value="DNA REPAIR ENDONUCLEASE XPF"/>
    <property type="match status" value="1"/>
</dbReference>
<dbReference type="EMBL" id="JADNRY010000008">
    <property type="protein sequence ID" value="KAF9075743.1"/>
    <property type="molecule type" value="Genomic_DNA"/>
</dbReference>
<dbReference type="GO" id="GO:0003697">
    <property type="term" value="F:single-stranded DNA binding"/>
    <property type="evidence" value="ECO:0007669"/>
    <property type="project" value="TreeGrafter"/>
</dbReference>
<evidence type="ECO:0000256" key="8">
    <source>
        <dbReference type="ARBA" id="ARBA00023204"/>
    </source>
</evidence>
<dbReference type="Gene3D" id="1.10.150.20">
    <property type="entry name" value="5' to 3' exonuclease, C-terminal subdomain"/>
    <property type="match status" value="1"/>
</dbReference>
<dbReference type="GO" id="GO:0003684">
    <property type="term" value="F:damaged DNA binding"/>
    <property type="evidence" value="ECO:0007669"/>
    <property type="project" value="TreeGrafter"/>
</dbReference>
<dbReference type="OrthoDB" id="361020at2759"/>
<evidence type="ECO:0000259" key="11">
    <source>
        <dbReference type="SMART" id="SM00891"/>
    </source>
</evidence>
<evidence type="ECO:0000256" key="3">
    <source>
        <dbReference type="ARBA" id="ARBA00022722"/>
    </source>
</evidence>
<dbReference type="FunFam" id="3.40.50.10130:FF:000002">
    <property type="entry name" value="DNA repair endonuclease XPF"/>
    <property type="match status" value="1"/>
</dbReference>
<dbReference type="GO" id="GO:0000712">
    <property type="term" value="P:resolution of meiotic recombination intermediates"/>
    <property type="evidence" value="ECO:0007669"/>
    <property type="project" value="TreeGrafter"/>
</dbReference>
<keyword evidence="6" id="KW-0378">Hydrolase</keyword>
<feature type="region of interest" description="Disordered" evidence="10">
    <location>
        <begin position="533"/>
        <end position="569"/>
    </location>
</feature>
<evidence type="ECO:0000256" key="9">
    <source>
        <dbReference type="ARBA" id="ARBA00023242"/>
    </source>
</evidence>
<evidence type="ECO:0000256" key="5">
    <source>
        <dbReference type="ARBA" id="ARBA00022763"/>
    </source>
</evidence>
<keyword evidence="5" id="KW-0227">DNA damage</keyword>
<dbReference type="SUPFAM" id="SSF52980">
    <property type="entry name" value="Restriction endonuclease-like"/>
    <property type="match status" value="1"/>
</dbReference>
<accession>A0A9P5Q5C9</accession>
<dbReference type="CDD" id="cd20078">
    <property type="entry name" value="XPF_nuclease_XPF_euk"/>
    <property type="match status" value="1"/>
</dbReference>
<dbReference type="SUPFAM" id="SSF47781">
    <property type="entry name" value="RuvA domain 2-like"/>
    <property type="match status" value="1"/>
</dbReference>
<dbReference type="GO" id="GO:0000724">
    <property type="term" value="P:double-strand break repair via homologous recombination"/>
    <property type="evidence" value="ECO:0007669"/>
    <property type="project" value="TreeGrafter"/>
</dbReference>
<organism evidence="12 13">
    <name type="scientific">Rhodocollybia butyracea</name>
    <dbReference type="NCBI Taxonomy" id="206335"/>
    <lineage>
        <taxon>Eukaryota</taxon>
        <taxon>Fungi</taxon>
        <taxon>Dikarya</taxon>
        <taxon>Basidiomycota</taxon>
        <taxon>Agaricomycotina</taxon>
        <taxon>Agaricomycetes</taxon>
        <taxon>Agaricomycetidae</taxon>
        <taxon>Agaricales</taxon>
        <taxon>Marasmiineae</taxon>
        <taxon>Omphalotaceae</taxon>
        <taxon>Rhodocollybia</taxon>
    </lineage>
</organism>
<dbReference type="InterPro" id="IPR006166">
    <property type="entry name" value="ERCC4_domain"/>
</dbReference>
<dbReference type="AlphaFoldDB" id="A0A9P5Q5C9"/>
<protein>
    <recommendedName>
        <fullName evidence="11">ERCC4 domain-containing protein</fullName>
    </recommendedName>
</protein>
<reference evidence="12" key="1">
    <citation type="submission" date="2020-11" db="EMBL/GenBank/DDBJ databases">
        <authorList>
            <consortium name="DOE Joint Genome Institute"/>
            <person name="Ahrendt S."/>
            <person name="Riley R."/>
            <person name="Andreopoulos W."/>
            <person name="Labutti K."/>
            <person name="Pangilinan J."/>
            <person name="Ruiz-Duenas F.J."/>
            <person name="Barrasa J.M."/>
            <person name="Sanchez-Garcia M."/>
            <person name="Camarero S."/>
            <person name="Miyauchi S."/>
            <person name="Serrano A."/>
            <person name="Linde D."/>
            <person name="Babiker R."/>
            <person name="Drula E."/>
            <person name="Ayuso-Fernandez I."/>
            <person name="Pacheco R."/>
            <person name="Padilla G."/>
            <person name="Ferreira P."/>
            <person name="Barriuso J."/>
            <person name="Kellner H."/>
            <person name="Castanera R."/>
            <person name="Alfaro M."/>
            <person name="Ramirez L."/>
            <person name="Pisabarro A.G."/>
            <person name="Kuo A."/>
            <person name="Tritt A."/>
            <person name="Lipzen A."/>
            <person name="He G."/>
            <person name="Yan M."/>
            <person name="Ng V."/>
            <person name="Cullen D."/>
            <person name="Martin F."/>
            <person name="Rosso M.-N."/>
            <person name="Henrissat B."/>
            <person name="Hibbett D."/>
            <person name="Martinez A.T."/>
            <person name="Grigoriev I.V."/>
        </authorList>
    </citation>
    <scope>NUCLEOTIDE SEQUENCE</scope>
    <source>
        <strain evidence="12">AH 40177</strain>
    </source>
</reference>
<keyword evidence="4" id="KW-0255">Endonuclease</keyword>
<dbReference type="Gene3D" id="3.40.50.10130">
    <property type="match status" value="1"/>
</dbReference>
<evidence type="ECO:0000256" key="6">
    <source>
        <dbReference type="ARBA" id="ARBA00022801"/>
    </source>
</evidence>
<dbReference type="SMART" id="SM00891">
    <property type="entry name" value="ERCC4"/>
    <property type="match status" value="1"/>
</dbReference>
<dbReference type="Pfam" id="PF02732">
    <property type="entry name" value="ERCC4"/>
    <property type="match status" value="1"/>
</dbReference>
<dbReference type="PANTHER" id="PTHR10150">
    <property type="entry name" value="DNA REPAIR ENDONUCLEASE XPF"/>
    <property type="match status" value="1"/>
</dbReference>
<sequence length="989" mass="111072">MSTLLPFHTSILNEIYDPATSDLLVLARGLGLRRIICTLLKIYDSPQNLVLVINATQEEETEIGEELGIMGCRKPGLRVVGYETGTSRDRQDLYKGGGLIAVTLRILIVDMLQNIVPIDLITGIMVMHAEKVSPLHLVSFITRLYREKNTSGFLKAFTDQPEHITSGLSPMKNIMKELQLRRVWVYPRFHQEVKDTLERKRADVIELAQNLTDNMDDIHGAIIQCMTITLSELRRSKVELDLDGLNLPAAYFSSFDHIVRKQLDPIWHKVGPSTKALVRDLGVLRRLVGYLLVYDPLQFHSYCQSLVEAATTTNPDSGPSSLGKSQWMLTDAANIIFQAAKRRCFVDAPFDDQSKPLQEIDLDDDDEAWNAIFELEGRPSAPPRATKSGTKRHEWIPKDIHPVLEELPKWSLLVEILEEIEGEILRMESTITSRPVEEPPGTNTTLVMCSSTATCTLLNDFLSSKDDKRPKGEWGRRMMLKKLRSWLWWEKRKKTAVEAPSGAGKKPIGGPSADDMIWRGETGDDALSEALKKKDRENAAKKASRRRVRGGGPVGIGRASSVPRENPAPGVSDALADDFFTDENMELLALDDQELEFNLLTDITTMEFVTEFDAHYGLLPSAETLLIRAYSDDTDDRMLDEIKPRFIVMFEPCMEFVRRVEVYKCSNPGLPVRVYHMVYANSCEEHKYLAGIRREKDSFERLIKERGSMLLPIIEDRRAAESDAIIKTISSRIAGGRRELNKAPSQVIVDMREFRSTLPSLLHASDLLVIPATLTVGDYIITPEICVERKSLADLVSSFNSGRLYTQCELMSVHYKTPVLLIEFEEDKAFSFEIISDLKSYAKTNTRFPPKKKPTGNPAEHDYSSPTIQSKIVLLTLSFPRLRIIWSPSPYATADIFNDLKKDRAEPDPVKAVATGAEEDPEAGAGVNAAAEELLRSFPGITAKNVKHVMSKVQNIRKLCEMDLTQVQGILGAEPGKACYDFLHKGEGK</sequence>
<dbReference type="InterPro" id="IPR010994">
    <property type="entry name" value="RuvA_2-like"/>
</dbReference>
<dbReference type="GO" id="GO:0000110">
    <property type="term" value="C:nucleotide-excision repair factor 1 complex"/>
    <property type="evidence" value="ECO:0007669"/>
    <property type="project" value="TreeGrafter"/>
</dbReference>
<dbReference type="InterPro" id="IPR011335">
    <property type="entry name" value="Restrct_endonuc-II-like"/>
</dbReference>
<evidence type="ECO:0000256" key="2">
    <source>
        <dbReference type="ARBA" id="ARBA00010015"/>
    </source>
</evidence>
<evidence type="ECO:0000313" key="13">
    <source>
        <dbReference type="Proteomes" id="UP000772434"/>
    </source>
</evidence>
<comment type="caution">
    <text evidence="12">The sequence shown here is derived from an EMBL/GenBank/DDBJ whole genome shotgun (WGS) entry which is preliminary data.</text>
</comment>
<comment type="similarity">
    <text evidence="2">Belongs to the XPF family.</text>
</comment>
<gene>
    <name evidence="12" type="ORF">BDP27DRAFT_953568</name>
</gene>